<keyword evidence="3 10" id="KW-0813">Transport</keyword>
<organism evidence="11 12">
    <name type="scientific">Euplotes crassus</name>
    <dbReference type="NCBI Taxonomy" id="5936"/>
    <lineage>
        <taxon>Eukaryota</taxon>
        <taxon>Sar</taxon>
        <taxon>Alveolata</taxon>
        <taxon>Ciliophora</taxon>
        <taxon>Intramacronucleata</taxon>
        <taxon>Spirotrichea</taxon>
        <taxon>Hypotrichia</taxon>
        <taxon>Euplotida</taxon>
        <taxon>Euplotidae</taxon>
        <taxon>Moneuplotes</taxon>
    </lineage>
</organism>
<proteinExistence type="inferred from homology"/>
<dbReference type="InterPro" id="IPR049563">
    <property type="entry name" value="TXTP-like"/>
</dbReference>
<evidence type="ECO:0000256" key="2">
    <source>
        <dbReference type="ARBA" id="ARBA00006375"/>
    </source>
</evidence>
<keyword evidence="7" id="KW-0496">Mitochondrion</keyword>
<evidence type="ECO:0000256" key="6">
    <source>
        <dbReference type="ARBA" id="ARBA00022989"/>
    </source>
</evidence>
<comment type="similarity">
    <text evidence="2 10">Belongs to the mitochondrial carrier (TC 2.A.29) family.</text>
</comment>
<feature type="repeat" description="Solcar" evidence="9">
    <location>
        <begin position="19"/>
        <end position="104"/>
    </location>
</feature>
<feature type="repeat" description="Solcar" evidence="9">
    <location>
        <begin position="205"/>
        <end position="290"/>
    </location>
</feature>
<evidence type="ECO:0000256" key="3">
    <source>
        <dbReference type="ARBA" id="ARBA00022448"/>
    </source>
</evidence>
<name>A0AAD1UPH4_EUPCR</name>
<dbReference type="PANTHER" id="PTHR45788:SF4">
    <property type="entry name" value="TRICARBOXYLATE TRANSPORT PROTEIN, MITOCHONDRIAL"/>
    <property type="match status" value="1"/>
</dbReference>
<dbReference type="InterPro" id="IPR018108">
    <property type="entry name" value="MCP_transmembrane"/>
</dbReference>
<dbReference type="PANTHER" id="PTHR45788">
    <property type="entry name" value="SUCCINATE/FUMARATE MITOCHONDRIAL TRANSPORTER-RELATED"/>
    <property type="match status" value="1"/>
</dbReference>
<dbReference type="GO" id="GO:0031966">
    <property type="term" value="C:mitochondrial membrane"/>
    <property type="evidence" value="ECO:0007669"/>
    <property type="project" value="UniProtKB-SubCell"/>
</dbReference>
<evidence type="ECO:0000256" key="7">
    <source>
        <dbReference type="ARBA" id="ARBA00023128"/>
    </source>
</evidence>
<keyword evidence="8 9" id="KW-0472">Membrane</keyword>
<evidence type="ECO:0008006" key="13">
    <source>
        <dbReference type="Google" id="ProtNLM"/>
    </source>
</evidence>
<dbReference type="EMBL" id="CAMPGE010012994">
    <property type="protein sequence ID" value="CAI2371746.1"/>
    <property type="molecule type" value="Genomic_DNA"/>
</dbReference>
<keyword evidence="6" id="KW-1133">Transmembrane helix</keyword>
<evidence type="ECO:0000256" key="10">
    <source>
        <dbReference type="RuleBase" id="RU000488"/>
    </source>
</evidence>
<dbReference type="GO" id="GO:0071913">
    <property type="term" value="F:citrate secondary active transmembrane transporter activity"/>
    <property type="evidence" value="ECO:0007669"/>
    <property type="project" value="TreeGrafter"/>
</dbReference>
<evidence type="ECO:0000313" key="11">
    <source>
        <dbReference type="EMBL" id="CAI2371746.1"/>
    </source>
</evidence>
<dbReference type="PROSITE" id="PS50920">
    <property type="entry name" value="SOLCAR"/>
    <property type="match status" value="3"/>
</dbReference>
<gene>
    <name evidence="11" type="ORF">ECRASSUSDP1_LOCUS13071</name>
</gene>
<protein>
    <recommendedName>
        <fullName evidence="13">Mitochondrial carrier protein</fullName>
    </recommendedName>
</protein>
<dbReference type="Proteomes" id="UP001295684">
    <property type="component" value="Unassembled WGS sequence"/>
</dbReference>
<dbReference type="PRINTS" id="PR00926">
    <property type="entry name" value="MITOCARRIER"/>
</dbReference>
<sequence>MKASPTKETTLKVKVPSVLKPKQAALVGGLAGALEITASYPVEFTKVIMQLYPKFNSMGALNTFKYTVRKDGLFAPYKGYNLLLTACIPKAYMRFGIFEYLKQNIFTSPTVANLTICGAIAGSLEGLFITTPAENLKVKLIHDRFRPNPKFRNMFHGVYKVAQEHGLKGVTAGAGITMFKECSNNAIRFPLFVGLQNVFSPYFNNNLVRDLVAGSLAGICVVLLNQPVDVVKTNLQGLNATRYNGALDCGRKILMTEGALGLYKGIRPRMVRVAMETSVTFASFNAIKSMVLKYLDAED</sequence>
<evidence type="ECO:0000256" key="5">
    <source>
        <dbReference type="ARBA" id="ARBA00022737"/>
    </source>
</evidence>
<dbReference type="Pfam" id="PF00153">
    <property type="entry name" value="Mito_carr"/>
    <property type="match status" value="3"/>
</dbReference>
<dbReference type="SUPFAM" id="SSF103506">
    <property type="entry name" value="Mitochondrial carrier"/>
    <property type="match status" value="1"/>
</dbReference>
<dbReference type="Gene3D" id="1.50.40.10">
    <property type="entry name" value="Mitochondrial carrier domain"/>
    <property type="match status" value="1"/>
</dbReference>
<evidence type="ECO:0000256" key="4">
    <source>
        <dbReference type="ARBA" id="ARBA00022692"/>
    </source>
</evidence>
<keyword evidence="5" id="KW-0677">Repeat</keyword>
<comment type="caution">
    <text evidence="11">The sequence shown here is derived from an EMBL/GenBank/DDBJ whole genome shotgun (WGS) entry which is preliminary data.</text>
</comment>
<dbReference type="InterPro" id="IPR023395">
    <property type="entry name" value="MCP_dom_sf"/>
</dbReference>
<keyword evidence="12" id="KW-1185">Reference proteome</keyword>
<dbReference type="AlphaFoldDB" id="A0AAD1UPH4"/>
<dbReference type="InterPro" id="IPR002067">
    <property type="entry name" value="MCP"/>
</dbReference>
<evidence type="ECO:0000256" key="9">
    <source>
        <dbReference type="PROSITE-ProRule" id="PRU00282"/>
    </source>
</evidence>
<comment type="subcellular location">
    <subcellularLocation>
        <location evidence="1">Mitochondrion membrane</location>
        <topology evidence="1">Multi-pass membrane protein</topology>
    </subcellularLocation>
</comment>
<evidence type="ECO:0000313" key="12">
    <source>
        <dbReference type="Proteomes" id="UP001295684"/>
    </source>
</evidence>
<keyword evidence="4 9" id="KW-0812">Transmembrane</keyword>
<evidence type="ECO:0000256" key="1">
    <source>
        <dbReference type="ARBA" id="ARBA00004225"/>
    </source>
</evidence>
<dbReference type="GO" id="GO:0006843">
    <property type="term" value="P:mitochondrial citrate transmembrane transport"/>
    <property type="evidence" value="ECO:0007669"/>
    <property type="project" value="TreeGrafter"/>
</dbReference>
<feature type="repeat" description="Solcar" evidence="9">
    <location>
        <begin position="109"/>
        <end position="198"/>
    </location>
</feature>
<accession>A0AAD1UPH4</accession>
<reference evidence="11" key="1">
    <citation type="submission" date="2023-07" db="EMBL/GenBank/DDBJ databases">
        <authorList>
            <consortium name="AG Swart"/>
            <person name="Singh M."/>
            <person name="Singh A."/>
            <person name="Seah K."/>
            <person name="Emmerich C."/>
        </authorList>
    </citation>
    <scope>NUCLEOTIDE SEQUENCE</scope>
    <source>
        <strain evidence="11">DP1</strain>
    </source>
</reference>
<evidence type="ECO:0000256" key="8">
    <source>
        <dbReference type="ARBA" id="ARBA00023136"/>
    </source>
</evidence>